<proteinExistence type="predicted"/>
<dbReference type="Gramene" id="Pp3c18_11570V3.1">
    <property type="protein sequence ID" value="Pp3c18_11570V3.1"/>
    <property type="gene ID" value="Pp3c18_11570"/>
</dbReference>
<dbReference type="Proteomes" id="UP000006727">
    <property type="component" value="Chromosome 18"/>
</dbReference>
<reference evidence="1 3" key="1">
    <citation type="journal article" date="2008" name="Science">
        <title>The Physcomitrella genome reveals evolutionary insights into the conquest of land by plants.</title>
        <authorList>
            <person name="Rensing S."/>
            <person name="Lang D."/>
            <person name="Zimmer A."/>
            <person name="Terry A."/>
            <person name="Salamov A."/>
            <person name="Shapiro H."/>
            <person name="Nishiyama T."/>
            <person name="Perroud P.-F."/>
            <person name="Lindquist E."/>
            <person name="Kamisugi Y."/>
            <person name="Tanahashi T."/>
            <person name="Sakakibara K."/>
            <person name="Fujita T."/>
            <person name="Oishi K."/>
            <person name="Shin-I T."/>
            <person name="Kuroki Y."/>
            <person name="Toyoda A."/>
            <person name="Suzuki Y."/>
            <person name="Hashimoto A."/>
            <person name="Yamaguchi K."/>
            <person name="Sugano A."/>
            <person name="Kohara Y."/>
            <person name="Fujiyama A."/>
            <person name="Anterola A."/>
            <person name="Aoki S."/>
            <person name="Ashton N."/>
            <person name="Barbazuk W.B."/>
            <person name="Barker E."/>
            <person name="Bennetzen J."/>
            <person name="Bezanilla M."/>
            <person name="Blankenship R."/>
            <person name="Cho S.H."/>
            <person name="Dutcher S."/>
            <person name="Estelle M."/>
            <person name="Fawcett J.A."/>
            <person name="Gundlach H."/>
            <person name="Hanada K."/>
            <person name="Heyl A."/>
            <person name="Hicks K.A."/>
            <person name="Hugh J."/>
            <person name="Lohr M."/>
            <person name="Mayer K."/>
            <person name="Melkozernov A."/>
            <person name="Murata T."/>
            <person name="Nelson D."/>
            <person name="Pils B."/>
            <person name="Prigge M."/>
            <person name="Reiss B."/>
            <person name="Renner T."/>
            <person name="Rombauts S."/>
            <person name="Rushton P."/>
            <person name="Sanderfoot A."/>
            <person name="Schween G."/>
            <person name="Shiu S.-H."/>
            <person name="Stueber K."/>
            <person name="Theodoulou F.L."/>
            <person name="Tu H."/>
            <person name="Van de Peer Y."/>
            <person name="Verrier P.J."/>
            <person name="Waters E."/>
            <person name="Wood A."/>
            <person name="Yang L."/>
            <person name="Cove D."/>
            <person name="Cuming A."/>
            <person name="Hasebe M."/>
            <person name="Lucas S."/>
            <person name="Mishler D.B."/>
            <person name="Reski R."/>
            <person name="Grigoriev I."/>
            <person name="Quatrano R.S."/>
            <person name="Boore J.L."/>
        </authorList>
    </citation>
    <scope>NUCLEOTIDE SEQUENCE [LARGE SCALE GENOMIC DNA]</scope>
    <source>
        <strain evidence="2 3">cv. Gransden 2004</strain>
    </source>
</reference>
<reference evidence="1 3" key="2">
    <citation type="journal article" date="2018" name="Plant J.">
        <title>The Physcomitrella patens chromosome-scale assembly reveals moss genome structure and evolution.</title>
        <authorList>
            <person name="Lang D."/>
            <person name="Ullrich K.K."/>
            <person name="Murat F."/>
            <person name="Fuchs J."/>
            <person name="Jenkins J."/>
            <person name="Haas F.B."/>
            <person name="Piednoel M."/>
            <person name="Gundlach H."/>
            <person name="Van Bel M."/>
            <person name="Meyberg R."/>
            <person name="Vives C."/>
            <person name="Morata J."/>
            <person name="Symeonidi A."/>
            <person name="Hiss M."/>
            <person name="Muchero W."/>
            <person name="Kamisugi Y."/>
            <person name="Saleh O."/>
            <person name="Blanc G."/>
            <person name="Decker E.L."/>
            <person name="van Gessel N."/>
            <person name="Grimwood J."/>
            <person name="Hayes R.D."/>
            <person name="Graham S.W."/>
            <person name="Gunter L.E."/>
            <person name="McDaniel S.F."/>
            <person name="Hoernstein S.N.W."/>
            <person name="Larsson A."/>
            <person name="Li F.W."/>
            <person name="Perroud P.F."/>
            <person name="Phillips J."/>
            <person name="Ranjan P."/>
            <person name="Rokshar D.S."/>
            <person name="Rothfels C.J."/>
            <person name="Schneider L."/>
            <person name="Shu S."/>
            <person name="Stevenson D.W."/>
            <person name="Thummler F."/>
            <person name="Tillich M."/>
            <person name="Villarreal Aguilar J.C."/>
            <person name="Widiez T."/>
            <person name="Wong G.K."/>
            <person name="Wymore A."/>
            <person name="Zhang Y."/>
            <person name="Zimmer A.D."/>
            <person name="Quatrano R.S."/>
            <person name="Mayer K.F.X."/>
            <person name="Goodstein D."/>
            <person name="Casacuberta J.M."/>
            <person name="Vandepoele K."/>
            <person name="Reski R."/>
            <person name="Cuming A.C."/>
            <person name="Tuskan G.A."/>
            <person name="Maumus F."/>
            <person name="Salse J."/>
            <person name="Schmutz J."/>
            <person name="Rensing S.A."/>
        </authorList>
    </citation>
    <scope>NUCLEOTIDE SEQUENCE [LARGE SCALE GENOMIC DNA]</scope>
    <source>
        <strain evidence="2 3">cv. Gransden 2004</strain>
    </source>
</reference>
<evidence type="ECO:0000313" key="1">
    <source>
        <dbReference type="EMBL" id="PNR35107.1"/>
    </source>
</evidence>
<gene>
    <name evidence="1" type="ORF">PHYPA_023006</name>
</gene>
<evidence type="ECO:0000313" key="2">
    <source>
        <dbReference type="EnsemblPlants" id="Pp3c18_11570V3.1"/>
    </source>
</evidence>
<dbReference type="EMBL" id="ABEU02000018">
    <property type="protein sequence ID" value="PNR35107.1"/>
    <property type="molecule type" value="Genomic_DNA"/>
</dbReference>
<dbReference type="EnsemblPlants" id="Pp3c18_11570V3.1">
    <property type="protein sequence ID" value="Pp3c18_11570V3.1"/>
    <property type="gene ID" value="Pp3c18_11570"/>
</dbReference>
<protein>
    <submittedName>
        <fullName evidence="1 2">Uncharacterized protein</fullName>
    </submittedName>
</protein>
<name>A0A2K1J0R4_PHYPA</name>
<organism evidence="1">
    <name type="scientific">Physcomitrium patens</name>
    <name type="common">Spreading-leaved earth moss</name>
    <name type="synonym">Physcomitrella patens</name>
    <dbReference type="NCBI Taxonomy" id="3218"/>
    <lineage>
        <taxon>Eukaryota</taxon>
        <taxon>Viridiplantae</taxon>
        <taxon>Streptophyta</taxon>
        <taxon>Embryophyta</taxon>
        <taxon>Bryophyta</taxon>
        <taxon>Bryophytina</taxon>
        <taxon>Bryopsida</taxon>
        <taxon>Funariidae</taxon>
        <taxon>Funariales</taxon>
        <taxon>Funariaceae</taxon>
        <taxon>Physcomitrium</taxon>
    </lineage>
</organism>
<dbReference type="AlphaFoldDB" id="A0A2K1J0R4"/>
<evidence type="ECO:0000313" key="3">
    <source>
        <dbReference type="Proteomes" id="UP000006727"/>
    </source>
</evidence>
<sequence>MKGRWVRVGILTMKLKCTIEVPIYMKSRAINHLSQQLFESHFGLFVMWSINSSESINFLLLCTVGIEVAYVPSSHVEVDFLISIYQSGV</sequence>
<dbReference type="InParanoid" id="A0A2K1J0R4"/>
<reference evidence="2" key="3">
    <citation type="submission" date="2020-12" db="UniProtKB">
        <authorList>
            <consortium name="EnsemblPlants"/>
        </authorList>
    </citation>
    <scope>IDENTIFICATION</scope>
</reference>
<keyword evidence="3" id="KW-1185">Reference proteome</keyword>
<accession>A0A2K1J0R4</accession>